<dbReference type="PANTHER" id="PTHR30332">
    <property type="entry name" value="PROBABLE GENERAL SECRETION PATHWAY PROTEIN D"/>
    <property type="match status" value="1"/>
</dbReference>
<comment type="caution">
    <text evidence="5">The sequence shown here is derived from an EMBL/GenBank/DDBJ whole genome shotgun (WGS) entry which is preliminary data.</text>
</comment>
<dbReference type="InterPro" id="IPR032789">
    <property type="entry name" value="T2SS-T3SS_pil_N"/>
</dbReference>
<accession>A0A9X1DFU2</accession>
<dbReference type="AlphaFoldDB" id="A0A9X1DFU2"/>
<dbReference type="PRINTS" id="PR00811">
    <property type="entry name" value="BCTERIALGSPD"/>
</dbReference>
<sequence length="482" mass="50700">MTRRTGDLMAGPAGGSRGHKELFAAAALLLLTGTPSWMTASVAAAEQVKQAGVISVDVDKAMTIAKDEPAVTVFIANADIADVQANDPTRIVVYGKKPGSTSLYVTTRSGQVRAYTVNVVRGADQIQDALRATNPGAGVKVESASNGLTVTGQVATPREAEALKAAAQQYLQEKDGLNFNVAVTGGTQINLQVRIAEVSRSVSRSFGFNWSAVFNNGSVAVGLLTGRNPVTGGFGDFARDTSLNGLSSLGFGYHSDSTNISALVDALQNDGLVTILAEPNLTATSGETASFLAGGEFPIPVAQSRDQVTIEWKHFGVSLDFTPTVLAAGRISVKVRPEVSELSDKGAVTINNVKVPSIAVRRAETTVELASGQSFAIAGLFQNSASSNVKRFPWLGDIPILGALFRSTSFTRNESELVIIVTPYVVRPVSHTADLRLPTDNLVFANQLEQILYGRIDHAGAPPAGERPHLAGPAGFMLEEKP</sequence>
<proteinExistence type="inferred from homology"/>
<dbReference type="Pfam" id="PF00263">
    <property type="entry name" value="Secretin"/>
    <property type="match status" value="1"/>
</dbReference>
<keyword evidence="6" id="KW-1185">Reference proteome</keyword>
<name>A0A9X1DFU2_9SPHN</name>
<feature type="region of interest" description="Disordered" evidence="2">
    <location>
        <begin position="463"/>
        <end position="482"/>
    </location>
</feature>
<dbReference type="PANTHER" id="PTHR30332:SF17">
    <property type="entry name" value="TYPE IV PILIATION SYSTEM PROTEIN DR_0774-RELATED"/>
    <property type="match status" value="1"/>
</dbReference>
<dbReference type="InterPro" id="IPR004846">
    <property type="entry name" value="T2SS/T3SS_dom"/>
</dbReference>
<dbReference type="Pfam" id="PF13629">
    <property type="entry name" value="T2SS-T3SS_pil_N"/>
    <property type="match status" value="1"/>
</dbReference>
<evidence type="ECO:0000313" key="5">
    <source>
        <dbReference type="EMBL" id="MBT2189081.1"/>
    </source>
</evidence>
<comment type="similarity">
    <text evidence="1">Belongs to the bacterial secretin family.</text>
</comment>
<feature type="domain" description="Type II/III secretion system secretin-like" evidence="3">
    <location>
        <begin position="266"/>
        <end position="427"/>
    </location>
</feature>
<dbReference type="EMBL" id="JAHGAW010000014">
    <property type="protein sequence ID" value="MBT2189081.1"/>
    <property type="molecule type" value="Genomic_DNA"/>
</dbReference>
<dbReference type="GO" id="GO:0009306">
    <property type="term" value="P:protein secretion"/>
    <property type="evidence" value="ECO:0007669"/>
    <property type="project" value="InterPro"/>
</dbReference>
<evidence type="ECO:0000313" key="6">
    <source>
        <dbReference type="Proteomes" id="UP001138757"/>
    </source>
</evidence>
<dbReference type="RefSeq" id="WP_214625334.1">
    <property type="nucleotide sequence ID" value="NZ_JAHGAW010000014.1"/>
</dbReference>
<dbReference type="InterPro" id="IPR001775">
    <property type="entry name" value="GspD/PilQ"/>
</dbReference>
<organism evidence="5 6">
    <name type="scientific">Sphingobium nicotianae</name>
    <dbReference type="NCBI Taxonomy" id="2782607"/>
    <lineage>
        <taxon>Bacteria</taxon>
        <taxon>Pseudomonadati</taxon>
        <taxon>Pseudomonadota</taxon>
        <taxon>Alphaproteobacteria</taxon>
        <taxon>Sphingomonadales</taxon>
        <taxon>Sphingomonadaceae</taxon>
        <taxon>Sphingobium</taxon>
    </lineage>
</organism>
<evidence type="ECO:0000256" key="2">
    <source>
        <dbReference type="SAM" id="MobiDB-lite"/>
    </source>
</evidence>
<dbReference type="GO" id="GO:0015627">
    <property type="term" value="C:type II protein secretion system complex"/>
    <property type="evidence" value="ECO:0007669"/>
    <property type="project" value="TreeGrafter"/>
</dbReference>
<protein>
    <submittedName>
        <fullName evidence="5">Type II and III secretion system protein family protein</fullName>
    </submittedName>
</protein>
<reference evidence="5" key="1">
    <citation type="submission" date="2021-05" db="EMBL/GenBank/DDBJ databases">
        <title>Genome of Sphingobium sp. strain.</title>
        <authorList>
            <person name="Fan R."/>
        </authorList>
    </citation>
    <scope>NUCLEOTIDE SEQUENCE</scope>
    <source>
        <strain evidence="5">H33</strain>
    </source>
</reference>
<dbReference type="InterPro" id="IPR050810">
    <property type="entry name" value="Bact_Secretion_Sys_Channel"/>
</dbReference>
<evidence type="ECO:0000256" key="1">
    <source>
        <dbReference type="RuleBase" id="RU004003"/>
    </source>
</evidence>
<evidence type="ECO:0000259" key="3">
    <source>
        <dbReference type="Pfam" id="PF00263"/>
    </source>
</evidence>
<evidence type="ECO:0000259" key="4">
    <source>
        <dbReference type="Pfam" id="PF13629"/>
    </source>
</evidence>
<dbReference type="Proteomes" id="UP001138757">
    <property type="component" value="Unassembled WGS sequence"/>
</dbReference>
<gene>
    <name evidence="5" type="ORF">KK488_19205</name>
</gene>
<feature type="domain" description="Pilus formation protein N-terminal" evidence="4">
    <location>
        <begin position="51"/>
        <end position="119"/>
    </location>
</feature>